<dbReference type="Pfam" id="PF00245">
    <property type="entry name" value="Alk_phosphatase"/>
    <property type="match status" value="1"/>
</dbReference>
<dbReference type="EC" id="3.1.4.46" evidence="11"/>
<dbReference type="OrthoDB" id="9794455at2"/>
<keyword evidence="12" id="KW-1185">Reference proteome</keyword>
<dbReference type="Proteomes" id="UP000253919">
    <property type="component" value="Unassembled WGS sequence"/>
</dbReference>
<keyword evidence="5 8" id="KW-0862">Zinc</keyword>
<comment type="caution">
    <text evidence="11">The sequence shown here is derived from an EMBL/GenBank/DDBJ whole genome shotgun (WGS) entry which is preliminary data.</text>
</comment>
<dbReference type="PANTHER" id="PTHR11596">
    <property type="entry name" value="ALKALINE PHOSPHATASE"/>
    <property type="match status" value="1"/>
</dbReference>
<dbReference type="InterPro" id="IPR017946">
    <property type="entry name" value="PLC-like_Pdiesterase_TIM-brl"/>
</dbReference>
<feature type="binding site" evidence="8">
    <location>
        <position position="293"/>
    </location>
    <ligand>
        <name>Mg(2+)</name>
        <dbReference type="ChEBI" id="CHEBI:18420"/>
    </ligand>
</feature>
<dbReference type="GO" id="GO:0006629">
    <property type="term" value="P:lipid metabolic process"/>
    <property type="evidence" value="ECO:0007669"/>
    <property type="project" value="InterPro"/>
</dbReference>
<comment type="similarity">
    <text evidence="1 9">Belongs to the alkaline phosphatase family.</text>
</comment>
<feature type="active site" description="Phosphoserine intermediate" evidence="7">
    <location>
        <position position="334"/>
    </location>
</feature>
<dbReference type="RefSeq" id="WP_115372334.1">
    <property type="nucleotide sequence ID" value="NZ_QASA01000001.1"/>
</dbReference>
<keyword evidence="10" id="KW-0732">Signal</keyword>
<keyword evidence="2" id="KW-0597">Phosphoprotein</keyword>
<feature type="binding site" evidence="8">
    <location>
        <position position="293"/>
    </location>
    <ligand>
        <name>Zn(2+)</name>
        <dbReference type="ChEBI" id="CHEBI:29105"/>
        <label>2</label>
    </ligand>
</feature>
<organism evidence="11 12">
    <name type="scientific">Adhaeribacter pallidiroseus</name>
    <dbReference type="NCBI Taxonomy" id="2072847"/>
    <lineage>
        <taxon>Bacteria</taxon>
        <taxon>Pseudomonadati</taxon>
        <taxon>Bacteroidota</taxon>
        <taxon>Cytophagia</taxon>
        <taxon>Cytophagales</taxon>
        <taxon>Hymenobacteraceae</taxon>
        <taxon>Adhaeribacter</taxon>
    </lineage>
</organism>
<keyword evidence="4 11" id="KW-0378">Hydrolase</keyword>
<feature type="binding site" evidence="8">
    <location>
        <position position="549"/>
    </location>
    <ligand>
        <name>Zn(2+)</name>
        <dbReference type="ChEBI" id="CHEBI:29105"/>
        <label>2</label>
    </ligand>
</feature>
<dbReference type="AlphaFoldDB" id="A0A369QE06"/>
<feature type="binding site" evidence="8">
    <location>
        <position position="387"/>
    </location>
    <ligand>
        <name>Mg(2+)</name>
        <dbReference type="ChEBI" id="CHEBI:18420"/>
    </ligand>
</feature>
<dbReference type="SMART" id="SM00098">
    <property type="entry name" value="alkPPc"/>
    <property type="match status" value="1"/>
</dbReference>
<dbReference type="GO" id="GO:0004035">
    <property type="term" value="F:alkaline phosphatase activity"/>
    <property type="evidence" value="ECO:0007669"/>
    <property type="project" value="TreeGrafter"/>
</dbReference>
<keyword evidence="3 8" id="KW-0479">Metal-binding</keyword>
<dbReference type="PROSITE" id="PS00123">
    <property type="entry name" value="ALKALINE_PHOSPHATASE"/>
    <property type="match status" value="1"/>
</dbReference>
<evidence type="ECO:0000256" key="3">
    <source>
        <dbReference type="ARBA" id="ARBA00022723"/>
    </source>
</evidence>
<keyword evidence="6 8" id="KW-0460">Magnesium</keyword>
<feature type="chain" id="PRO_5016812194" evidence="10">
    <location>
        <begin position="21"/>
        <end position="613"/>
    </location>
</feature>
<evidence type="ECO:0000313" key="11">
    <source>
        <dbReference type="EMBL" id="RDC62954.1"/>
    </source>
</evidence>
<evidence type="ECO:0000256" key="2">
    <source>
        <dbReference type="ARBA" id="ARBA00022553"/>
    </source>
</evidence>
<dbReference type="InterPro" id="IPR017850">
    <property type="entry name" value="Alkaline_phosphatase_core_sf"/>
</dbReference>
<evidence type="ECO:0000256" key="5">
    <source>
        <dbReference type="ARBA" id="ARBA00022833"/>
    </source>
</evidence>
<evidence type="ECO:0000256" key="10">
    <source>
        <dbReference type="SAM" id="SignalP"/>
    </source>
</evidence>
<dbReference type="GO" id="GO:0046872">
    <property type="term" value="F:metal ion binding"/>
    <property type="evidence" value="ECO:0007669"/>
    <property type="project" value="UniProtKB-KW"/>
</dbReference>
<evidence type="ECO:0000256" key="6">
    <source>
        <dbReference type="ARBA" id="ARBA00022842"/>
    </source>
</evidence>
<evidence type="ECO:0000256" key="8">
    <source>
        <dbReference type="PIRSR" id="PIRSR601952-2"/>
    </source>
</evidence>
<name>A0A369QE06_9BACT</name>
<gene>
    <name evidence="11" type="primary">glpQ</name>
    <name evidence="11" type="ORF">AHMF7616_01553</name>
</gene>
<dbReference type="PRINTS" id="PR00113">
    <property type="entry name" value="ALKPHPHTASE"/>
</dbReference>
<dbReference type="InterPro" id="IPR018299">
    <property type="entry name" value="Alkaline_phosphatase_AS"/>
</dbReference>
<dbReference type="SUPFAM" id="SSF51695">
    <property type="entry name" value="PLC-like phosphodiesterases"/>
    <property type="match status" value="1"/>
</dbReference>
<dbReference type="GO" id="GO:0008889">
    <property type="term" value="F:glycerophosphodiester phosphodiesterase activity"/>
    <property type="evidence" value="ECO:0007669"/>
    <property type="project" value="UniProtKB-EC"/>
</dbReference>
<reference evidence="11 12" key="1">
    <citation type="submission" date="2018-04" db="EMBL/GenBank/DDBJ databases">
        <title>Adhaeribacter sp. HMF7616 genome sequencing and assembly.</title>
        <authorList>
            <person name="Kang H."/>
            <person name="Kang J."/>
            <person name="Cha I."/>
            <person name="Kim H."/>
            <person name="Joh K."/>
        </authorList>
    </citation>
    <scope>NUCLEOTIDE SEQUENCE [LARGE SCALE GENOMIC DNA]</scope>
    <source>
        <strain evidence="11 12">HMF7616</strain>
    </source>
</reference>
<dbReference type="Gene3D" id="3.20.20.190">
    <property type="entry name" value="Phosphatidylinositol (PI) phosphodiesterase"/>
    <property type="match status" value="1"/>
</dbReference>
<dbReference type="Pfam" id="PF13653">
    <property type="entry name" value="GDPD_2"/>
    <property type="match status" value="1"/>
</dbReference>
<feature type="signal peptide" evidence="10">
    <location>
        <begin position="1"/>
        <end position="20"/>
    </location>
</feature>
<comment type="cofactor">
    <cofactor evidence="8">
        <name>Zn(2+)</name>
        <dbReference type="ChEBI" id="CHEBI:29105"/>
    </cofactor>
    <text evidence="8">Binds 2 Zn(2+) ions.</text>
</comment>
<dbReference type="InterPro" id="IPR001952">
    <property type="entry name" value="Alkaline_phosphatase"/>
</dbReference>
<feature type="binding site" evidence="8">
    <location>
        <position position="510"/>
    </location>
    <ligand>
        <name>Zn(2+)</name>
        <dbReference type="ChEBI" id="CHEBI:29105"/>
        <label>2</label>
    </ligand>
</feature>
<evidence type="ECO:0000256" key="7">
    <source>
        <dbReference type="PIRSR" id="PIRSR601952-1"/>
    </source>
</evidence>
<sequence length="613" mass="67498">MKFPVSFLVIFILFCTSLQAQIHYTPAQVHAHNDYQQPIPFLNAYSRRVGSMEADVYLKDKVLYVAHEPQEIASDRTLEALYLKPLQTQIRKNKGTAYSDKKAVLQLLIDLKTTGATTLPALVKLLGAYPEIFKNSTIKIVISGEKPAPATWAEFPAFIHFDGTPGQQYNAAQSQRVGLISDSFRKYTAWNGKGKIVAADLLKIQRLIDSVHHLHQKIRFWATPDNVNSWKTLMQLGVDYIGTDDVTNLTTFLKKLPQNEFQLKTSAYPVYPPKYVNNDQLTKVKNVILLIGDGMGLAQIYAGYTGQAGKLNLFNFLNIGLSKTSAADTYITDSAAGATAMATGKKTNNRYVGVDSQGKPLTAIPDLLTAYQMKTALISAGDITDATPACFYAHQNERSLSEAIALDFTSSPVDILIGGNSKPFIKRADSRNLFTLLQQKGYRTATQLTGFEPGVATKFVVLDSTAMLSKATGRNDFLRNALRTSIKALQPNKSGFFIMAEGAQIDHGGHQNNLPLVVQEMLDFDQLVGEAMQFADENGETLVVVTADHETGGLSLLDGNLTQNYVAGNFSSDDHSAIPVPVFAYGPHSLDFRGVYENTALFDKIMQIIKKYH</sequence>
<evidence type="ECO:0000313" key="12">
    <source>
        <dbReference type="Proteomes" id="UP000253919"/>
    </source>
</evidence>
<dbReference type="Gene3D" id="3.40.720.10">
    <property type="entry name" value="Alkaline Phosphatase, subunit A"/>
    <property type="match status" value="1"/>
</dbReference>
<comment type="cofactor">
    <cofactor evidence="8">
        <name>Mg(2+)</name>
        <dbReference type="ChEBI" id="CHEBI:18420"/>
    </cofactor>
    <text evidence="8">Binds 1 Mg(2+) ion.</text>
</comment>
<dbReference type="SUPFAM" id="SSF53649">
    <property type="entry name" value="Alkaline phosphatase-like"/>
    <property type="match status" value="1"/>
</dbReference>
<dbReference type="PANTHER" id="PTHR11596:SF5">
    <property type="entry name" value="ALKALINE PHOSPHATASE"/>
    <property type="match status" value="1"/>
</dbReference>
<dbReference type="CDD" id="cd08577">
    <property type="entry name" value="PI-PLCc_GDPD_SF_unchar3"/>
    <property type="match status" value="1"/>
</dbReference>
<feature type="binding site" evidence="8">
    <location>
        <position position="548"/>
    </location>
    <ligand>
        <name>Zn(2+)</name>
        <dbReference type="ChEBI" id="CHEBI:29105"/>
        <label>2</label>
    </ligand>
</feature>
<proteinExistence type="inferred from homology"/>
<evidence type="ECO:0000256" key="1">
    <source>
        <dbReference type="ARBA" id="ARBA00005984"/>
    </source>
</evidence>
<evidence type="ECO:0000256" key="9">
    <source>
        <dbReference type="RuleBase" id="RU003946"/>
    </source>
</evidence>
<dbReference type="CDD" id="cd16012">
    <property type="entry name" value="ALP"/>
    <property type="match status" value="1"/>
</dbReference>
<feature type="binding site" evidence="8">
    <location>
        <position position="506"/>
    </location>
    <ligand>
        <name>Zn(2+)</name>
        <dbReference type="ChEBI" id="CHEBI:29105"/>
        <label>2</label>
    </ligand>
</feature>
<dbReference type="EMBL" id="QASA01000001">
    <property type="protein sequence ID" value="RDC62954.1"/>
    <property type="molecule type" value="Genomic_DNA"/>
</dbReference>
<evidence type="ECO:0000256" key="4">
    <source>
        <dbReference type="ARBA" id="ARBA00022801"/>
    </source>
</evidence>
<feature type="binding site" evidence="8">
    <location>
        <position position="385"/>
    </location>
    <ligand>
        <name>Mg(2+)</name>
        <dbReference type="ChEBI" id="CHEBI:18420"/>
    </ligand>
</feature>
<feature type="binding site" evidence="8">
    <location>
        <position position="501"/>
    </location>
    <ligand>
        <name>Mg(2+)</name>
        <dbReference type="ChEBI" id="CHEBI:18420"/>
    </ligand>
</feature>
<dbReference type="InterPro" id="IPR039559">
    <property type="entry name" value="AIM6_PI-PLC-like_dom"/>
</dbReference>
<accession>A0A369QE06</accession>
<protein>
    <submittedName>
        <fullName evidence="11">Glycerophosphodiester phosphodiesterase</fullName>
        <ecNumber evidence="11">3.1.4.46</ecNumber>
    </submittedName>
</protein>